<dbReference type="EMBL" id="CAXAMN010017779">
    <property type="protein sequence ID" value="CAK9051076.1"/>
    <property type="molecule type" value="Genomic_DNA"/>
</dbReference>
<keyword evidence="4" id="KW-1185">Reference proteome</keyword>
<name>A0ABP0MHW0_9DINO</name>
<evidence type="ECO:0000256" key="2">
    <source>
        <dbReference type="SAM" id="SignalP"/>
    </source>
</evidence>
<proteinExistence type="predicted"/>
<evidence type="ECO:0000313" key="3">
    <source>
        <dbReference type="EMBL" id="CAK9051076.1"/>
    </source>
</evidence>
<evidence type="ECO:0000313" key="4">
    <source>
        <dbReference type="Proteomes" id="UP001642484"/>
    </source>
</evidence>
<dbReference type="Proteomes" id="UP001642484">
    <property type="component" value="Unassembled WGS sequence"/>
</dbReference>
<evidence type="ECO:0000256" key="1">
    <source>
        <dbReference type="SAM" id="Coils"/>
    </source>
</evidence>
<feature type="coiled-coil region" evidence="1">
    <location>
        <begin position="58"/>
        <end position="96"/>
    </location>
</feature>
<sequence>MFRWISLAILATAMSSKLSQQDGILKLLAQPSGTSKVKAKTSQMEDMVLLLAQQAKAAREASKKGDDEQEDLKELIEELREELKKMQTEIFSAANTSDHSCQMAYDNLTEGCPVYANDTLFLPEGRGRPVYTTVLLGEWDISAYQ</sequence>
<protein>
    <submittedName>
        <fullName evidence="3">Uncharacterized protein</fullName>
    </submittedName>
</protein>
<organism evidence="3 4">
    <name type="scientific">Durusdinium trenchii</name>
    <dbReference type="NCBI Taxonomy" id="1381693"/>
    <lineage>
        <taxon>Eukaryota</taxon>
        <taxon>Sar</taxon>
        <taxon>Alveolata</taxon>
        <taxon>Dinophyceae</taxon>
        <taxon>Suessiales</taxon>
        <taxon>Symbiodiniaceae</taxon>
        <taxon>Durusdinium</taxon>
    </lineage>
</organism>
<keyword evidence="2" id="KW-0732">Signal</keyword>
<gene>
    <name evidence="3" type="ORF">CCMP2556_LOCUS25965</name>
</gene>
<reference evidence="3 4" key="1">
    <citation type="submission" date="2024-02" db="EMBL/GenBank/DDBJ databases">
        <authorList>
            <person name="Chen Y."/>
            <person name="Shah S."/>
            <person name="Dougan E. K."/>
            <person name="Thang M."/>
            <person name="Chan C."/>
        </authorList>
    </citation>
    <scope>NUCLEOTIDE SEQUENCE [LARGE SCALE GENOMIC DNA]</scope>
</reference>
<accession>A0ABP0MHW0</accession>
<feature type="signal peptide" evidence="2">
    <location>
        <begin position="1"/>
        <end position="19"/>
    </location>
</feature>
<feature type="chain" id="PRO_5047475385" evidence="2">
    <location>
        <begin position="20"/>
        <end position="145"/>
    </location>
</feature>
<keyword evidence="1" id="KW-0175">Coiled coil</keyword>
<comment type="caution">
    <text evidence="3">The sequence shown here is derived from an EMBL/GenBank/DDBJ whole genome shotgun (WGS) entry which is preliminary data.</text>
</comment>